<proteinExistence type="predicted"/>
<gene>
    <name evidence="1" type="ORF">SCLAV_0498</name>
</gene>
<name>E2Q9F4_STRCL</name>
<dbReference type="EMBL" id="CM000913">
    <property type="protein sequence ID" value="EFG05574.1"/>
    <property type="molecule type" value="Genomic_DNA"/>
</dbReference>
<dbReference type="AlphaFoldDB" id="E2Q9F4"/>
<accession>E2Q9F4</accession>
<dbReference type="Proteomes" id="UP000002357">
    <property type="component" value="Chromosome"/>
</dbReference>
<keyword evidence="2" id="KW-1185">Reference proteome</keyword>
<protein>
    <submittedName>
        <fullName evidence="1">Uncharacterized protein</fullName>
    </submittedName>
</protein>
<sequence>MLVLFCLAPPAVLFQAPVDYARVLAPDGADGAVTAQ</sequence>
<reference evidence="1 2" key="1">
    <citation type="journal article" date="2010" name="Genome Biol. Evol.">
        <title>The sequence of a 1.8-mb bacterial linear plasmid reveals a rich evolutionary reservoir of secondary metabolic pathways.</title>
        <authorList>
            <person name="Medema M.H."/>
            <person name="Trefzer A."/>
            <person name="Kovalchuk A."/>
            <person name="van den Berg M."/>
            <person name="Mueller U."/>
            <person name="Heijne W."/>
            <person name="Wu L."/>
            <person name="Alam M.T."/>
            <person name="Ronning C.M."/>
            <person name="Nierman W.C."/>
            <person name="Bovenberg R.A.L."/>
            <person name="Breitling R."/>
            <person name="Takano E."/>
        </authorList>
    </citation>
    <scope>NUCLEOTIDE SEQUENCE [LARGE SCALE GENOMIC DNA]</scope>
    <source>
        <strain evidence="2">ATCC 27064 / DSM 738 / JCM 4710 / NBRC 13307 / NCIMB 12785 / NRRL 3585 / VKM Ac-602</strain>
    </source>
</reference>
<organism evidence="1 2">
    <name type="scientific">Streptomyces clavuligerus</name>
    <dbReference type="NCBI Taxonomy" id="1901"/>
    <lineage>
        <taxon>Bacteria</taxon>
        <taxon>Bacillati</taxon>
        <taxon>Actinomycetota</taxon>
        <taxon>Actinomycetes</taxon>
        <taxon>Kitasatosporales</taxon>
        <taxon>Streptomycetaceae</taxon>
        <taxon>Streptomyces</taxon>
    </lineage>
</organism>
<evidence type="ECO:0000313" key="1">
    <source>
        <dbReference type="EMBL" id="EFG05574.1"/>
    </source>
</evidence>
<evidence type="ECO:0000313" key="2">
    <source>
        <dbReference type="Proteomes" id="UP000002357"/>
    </source>
</evidence>